<name>A0A803YFK4_MELGA</name>
<dbReference type="GeneTree" id="ENSGT00390000004248"/>
<dbReference type="AlphaFoldDB" id="A0A803YFK4"/>
<dbReference type="PANTHER" id="PTHR46533:SF1">
    <property type="entry name" value="ZINC FINGER MYND DOMAIN-CONTAINING PROTEIN 12"/>
    <property type="match status" value="1"/>
</dbReference>
<accession>A0A803YFK4</accession>
<dbReference type="Bgee" id="ENSMGAG00000007090">
    <property type="expression patterns" value="Expressed in cecal tonsil and 17 other cell types or tissues"/>
</dbReference>
<dbReference type="PANTHER" id="PTHR46533">
    <property type="entry name" value="ZINC FINGER MYND DOMAIN-CONTAINING PROTEIN 12"/>
    <property type="match status" value="1"/>
</dbReference>
<evidence type="ECO:0000313" key="2">
    <source>
        <dbReference type="Proteomes" id="UP000001645"/>
    </source>
</evidence>
<protein>
    <recommendedName>
        <fullName evidence="3">Zinc finger MYND-type containing 12</fullName>
    </recommendedName>
</protein>
<proteinExistence type="predicted"/>
<reference evidence="1" key="3">
    <citation type="submission" date="2025-09" db="UniProtKB">
        <authorList>
            <consortium name="Ensembl"/>
        </authorList>
    </citation>
    <scope>IDENTIFICATION</scope>
</reference>
<evidence type="ECO:0000313" key="1">
    <source>
        <dbReference type="Ensembl" id="ENSMGAP00000030551.1"/>
    </source>
</evidence>
<dbReference type="InParanoid" id="A0A803YFK4"/>
<dbReference type="InterPro" id="IPR053248">
    <property type="entry name" value="Zinc_finger_MYND_domain"/>
</dbReference>
<keyword evidence="2" id="KW-1185">Reference proteome</keyword>
<sequence>RPALDSRQYPTFLNRKCSASCLFLYVISGVGNLQQASNYLSQAQWIVLRTPDCSGAFQHRLHRSLGLLCAAGGNFDQALYHLANDIYLASSTFGVKSVEASGGYFHMANVFFHQNKMDIANSLYAEVGKSKTHPLSISQLTFFFSCVLFQYYFILDAAEAQQAEAIQVLNAVLDIREKAPKQQPGETARVLHALAMLYYLIMDLSKMAGNALQQEELGLVISSVCTTGS</sequence>
<dbReference type="SUPFAM" id="SSF48452">
    <property type="entry name" value="TPR-like"/>
    <property type="match status" value="1"/>
</dbReference>
<dbReference type="Proteomes" id="UP000001645">
    <property type="component" value="Chromosome 23"/>
</dbReference>
<evidence type="ECO:0008006" key="3">
    <source>
        <dbReference type="Google" id="ProtNLM"/>
    </source>
</evidence>
<dbReference type="Gene3D" id="1.25.40.10">
    <property type="entry name" value="Tetratricopeptide repeat domain"/>
    <property type="match status" value="1"/>
</dbReference>
<dbReference type="InterPro" id="IPR011990">
    <property type="entry name" value="TPR-like_helical_dom_sf"/>
</dbReference>
<reference evidence="1" key="2">
    <citation type="submission" date="2025-08" db="UniProtKB">
        <authorList>
            <consortium name="Ensembl"/>
        </authorList>
    </citation>
    <scope>IDENTIFICATION</scope>
</reference>
<dbReference type="Ensembl" id="ENSMGAT00000034229.1">
    <property type="protein sequence ID" value="ENSMGAP00000030551.1"/>
    <property type="gene ID" value="ENSMGAG00000007090.2"/>
</dbReference>
<reference evidence="1 2" key="1">
    <citation type="journal article" date="2010" name="PLoS Biol.">
        <title>Multi-platform next-generation sequencing of the domestic turkey (Meleagris gallopavo): genome assembly and analysis.</title>
        <authorList>
            <person name="Dalloul R.A."/>
            <person name="Long J.A."/>
            <person name="Zimin A.V."/>
            <person name="Aslam L."/>
            <person name="Beal K."/>
            <person name="Blomberg L.A."/>
            <person name="Bouffard P."/>
            <person name="Burt D.W."/>
            <person name="Crasta O."/>
            <person name="Crooijmans R.P."/>
            <person name="Cooper K."/>
            <person name="Coulombe R.A."/>
            <person name="De S."/>
            <person name="Delany M.E."/>
            <person name="Dodgson J.B."/>
            <person name="Dong J.J."/>
            <person name="Evans C."/>
            <person name="Frederickson K.M."/>
            <person name="Flicek P."/>
            <person name="Florea L."/>
            <person name="Folkerts O."/>
            <person name="Groenen M.A."/>
            <person name="Harkins T.T."/>
            <person name="Herrero J."/>
            <person name="Hoffmann S."/>
            <person name="Megens H.J."/>
            <person name="Jiang A."/>
            <person name="de Jong P."/>
            <person name="Kaiser P."/>
            <person name="Kim H."/>
            <person name="Kim K.W."/>
            <person name="Kim S."/>
            <person name="Langenberger D."/>
            <person name="Lee M.K."/>
            <person name="Lee T."/>
            <person name="Mane S."/>
            <person name="Marcais G."/>
            <person name="Marz M."/>
            <person name="McElroy A.P."/>
            <person name="Modise T."/>
            <person name="Nefedov M."/>
            <person name="Notredame C."/>
            <person name="Paton I.R."/>
            <person name="Payne W.S."/>
            <person name="Pertea G."/>
            <person name="Prickett D."/>
            <person name="Puiu D."/>
            <person name="Qioa D."/>
            <person name="Raineri E."/>
            <person name="Ruffier M."/>
            <person name="Salzberg S.L."/>
            <person name="Schatz M.C."/>
            <person name="Scheuring C."/>
            <person name="Schmidt C.J."/>
            <person name="Schroeder S."/>
            <person name="Searle S.M."/>
            <person name="Smith E.J."/>
            <person name="Smith J."/>
            <person name="Sonstegard T.S."/>
            <person name="Stadler P.F."/>
            <person name="Tafer H."/>
            <person name="Tu Z.J."/>
            <person name="Van Tassell C.P."/>
            <person name="Vilella A.J."/>
            <person name="Williams K.P."/>
            <person name="Yorke J.A."/>
            <person name="Zhang L."/>
            <person name="Zhang H.B."/>
            <person name="Zhang X."/>
            <person name="Zhang Y."/>
            <person name="Reed K.M."/>
        </authorList>
    </citation>
    <scope>NUCLEOTIDE SEQUENCE [LARGE SCALE GENOMIC DNA]</scope>
</reference>
<organism evidence="1 2">
    <name type="scientific">Meleagris gallopavo</name>
    <name type="common">Wild turkey</name>
    <dbReference type="NCBI Taxonomy" id="9103"/>
    <lineage>
        <taxon>Eukaryota</taxon>
        <taxon>Metazoa</taxon>
        <taxon>Chordata</taxon>
        <taxon>Craniata</taxon>
        <taxon>Vertebrata</taxon>
        <taxon>Euteleostomi</taxon>
        <taxon>Archelosauria</taxon>
        <taxon>Archosauria</taxon>
        <taxon>Dinosauria</taxon>
        <taxon>Saurischia</taxon>
        <taxon>Theropoda</taxon>
        <taxon>Coelurosauria</taxon>
        <taxon>Aves</taxon>
        <taxon>Neognathae</taxon>
        <taxon>Galloanserae</taxon>
        <taxon>Galliformes</taxon>
        <taxon>Phasianidae</taxon>
        <taxon>Meleagridinae</taxon>
        <taxon>Meleagris</taxon>
    </lineage>
</organism>